<evidence type="ECO:0000313" key="7">
    <source>
        <dbReference type="Proteomes" id="UP000835052"/>
    </source>
</evidence>
<protein>
    <recommendedName>
        <fullName evidence="5">ShKT domain-containing protein</fullName>
    </recommendedName>
</protein>
<feature type="signal peptide" evidence="4">
    <location>
        <begin position="1"/>
        <end position="18"/>
    </location>
</feature>
<evidence type="ECO:0000256" key="2">
    <source>
        <dbReference type="ARBA" id="ARBA00023157"/>
    </source>
</evidence>
<dbReference type="InterPro" id="IPR003582">
    <property type="entry name" value="ShKT_dom"/>
</dbReference>
<dbReference type="FunFam" id="1.10.10.1940:FF:000002">
    <property type="entry name" value="PHAryngeal gland Toxin-related"/>
    <property type="match status" value="3"/>
</dbReference>
<organism evidence="6 7">
    <name type="scientific">Caenorhabditis auriculariae</name>
    <dbReference type="NCBI Taxonomy" id="2777116"/>
    <lineage>
        <taxon>Eukaryota</taxon>
        <taxon>Metazoa</taxon>
        <taxon>Ecdysozoa</taxon>
        <taxon>Nematoda</taxon>
        <taxon>Chromadorea</taxon>
        <taxon>Rhabditida</taxon>
        <taxon>Rhabditina</taxon>
        <taxon>Rhabditomorpha</taxon>
        <taxon>Rhabditoidea</taxon>
        <taxon>Rhabditidae</taxon>
        <taxon>Peloderinae</taxon>
        <taxon>Caenorhabditis</taxon>
    </lineage>
</organism>
<gene>
    <name evidence="6" type="ORF">CAUJ_LOCUS5606</name>
</gene>
<feature type="domain" description="ShKT" evidence="5">
    <location>
        <begin position="72"/>
        <end position="112"/>
    </location>
</feature>
<dbReference type="SMART" id="SM00254">
    <property type="entry name" value="ShKT"/>
    <property type="match status" value="3"/>
</dbReference>
<accession>A0A8S1H2X1</accession>
<dbReference type="PANTHER" id="PTHR46219">
    <property type="entry name" value="PROTEIN CBG11138"/>
    <property type="match status" value="1"/>
</dbReference>
<name>A0A8S1H2X1_9PELO</name>
<comment type="caution">
    <text evidence="3">Lacks conserved residue(s) required for the propagation of feature annotation.</text>
</comment>
<reference evidence="6" key="1">
    <citation type="submission" date="2020-10" db="EMBL/GenBank/DDBJ databases">
        <authorList>
            <person name="Kikuchi T."/>
        </authorList>
    </citation>
    <scope>NUCLEOTIDE SEQUENCE</scope>
    <source>
        <strain evidence="6">NKZ352</strain>
    </source>
</reference>
<dbReference type="AlphaFoldDB" id="A0A8S1H2X1"/>
<dbReference type="PANTHER" id="PTHR46219:SF13">
    <property type="entry name" value="SHKT DOMAIN-CONTAINING PROTEIN"/>
    <property type="match status" value="1"/>
</dbReference>
<evidence type="ECO:0000259" key="5">
    <source>
        <dbReference type="PROSITE" id="PS51670"/>
    </source>
</evidence>
<dbReference type="Proteomes" id="UP000835052">
    <property type="component" value="Unassembled WGS sequence"/>
</dbReference>
<keyword evidence="7" id="KW-1185">Reference proteome</keyword>
<evidence type="ECO:0000256" key="4">
    <source>
        <dbReference type="SAM" id="SignalP"/>
    </source>
</evidence>
<evidence type="ECO:0000256" key="1">
    <source>
        <dbReference type="ARBA" id="ARBA00022729"/>
    </source>
</evidence>
<feature type="chain" id="PRO_5035809225" description="ShKT domain-containing protein" evidence="4">
    <location>
        <begin position="19"/>
        <end position="180"/>
    </location>
</feature>
<keyword evidence="1 4" id="KW-0732">Signal</keyword>
<dbReference type="EMBL" id="CAJGYM010000011">
    <property type="protein sequence ID" value="CAD6189687.1"/>
    <property type="molecule type" value="Genomic_DNA"/>
</dbReference>
<dbReference type="OrthoDB" id="5868199at2759"/>
<dbReference type="PROSITE" id="PS51670">
    <property type="entry name" value="SHKT"/>
    <property type="match status" value="2"/>
</dbReference>
<evidence type="ECO:0000256" key="3">
    <source>
        <dbReference type="PROSITE-ProRule" id="PRU01005"/>
    </source>
</evidence>
<comment type="caution">
    <text evidence="6">The sequence shown here is derived from an EMBL/GenBank/DDBJ whole genome shotgun (WGS) entry which is preliminary data.</text>
</comment>
<sequence length="180" mass="19098">MFQLQIFLASALIASVAAQCVDRVNPSTGVSDCPARANLCNNSLYFSLMTQQCPRTCGRCSSISTTRSSTTCVDRVNPSTGVSDCPARAALCNNSVYFNLMTQQCPRTCGRCGSSTVRSSSTFLTSTISGSTVSSGTCVDRINPNTGRSDCPARANLCNNSIYFDLMTQQCPLTCGRCSG</sequence>
<dbReference type="Gene3D" id="1.10.10.1940">
    <property type="match status" value="3"/>
</dbReference>
<evidence type="ECO:0000313" key="6">
    <source>
        <dbReference type="EMBL" id="CAD6189687.1"/>
    </source>
</evidence>
<feature type="domain" description="ShKT" evidence="5">
    <location>
        <begin position="20"/>
        <end position="60"/>
    </location>
</feature>
<proteinExistence type="predicted"/>
<keyword evidence="2" id="KW-1015">Disulfide bond</keyword>
<dbReference type="Pfam" id="PF01549">
    <property type="entry name" value="ShK"/>
    <property type="match status" value="3"/>
</dbReference>